<dbReference type="AlphaFoldDB" id="A0A1Y5RCX6"/>
<evidence type="ECO:0000259" key="5">
    <source>
        <dbReference type="Pfam" id="PF12740"/>
    </source>
</evidence>
<dbReference type="PANTHER" id="PTHR10272">
    <property type="entry name" value="PLATELET-ACTIVATING FACTOR ACETYLHYDROLASE"/>
    <property type="match status" value="1"/>
</dbReference>
<evidence type="ECO:0000313" key="7">
    <source>
        <dbReference type="Proteomes" id="UP000193870"/>
    </source>
</evidence>
<evidence type="ECO:0000256" key="2">
    <source>
        <dbReference type="ARBA" id="ARBA00022963"/>
    </source>
</evidence>
<keyword evidence="1 6" id="KW-0378">Hydrolase</keyword>
<dbReference type="GO" id="GO:0016042">
    <property type="term" value="P:lipid catabolic process"/>
    <property type="evidence" value="ECO:0007669"/>
    <property type="project" value="UniProtKB-KW"/>
</dbReference>
<organism evidence="6 7">
    <name type="scientific">Palleronia marisminoris</name>
    <dbReference type="NCBI Taxonomy" id="315423"/>
    <lineage>
        <taxon>Bacteria</taxon>
        <taxon>Pseudomonadati</taxon>
        <taxon>Pseudomonadota</taxon>
        <taxon>Alphaproteobacteria</taxon>
        <taxon>Rhodobacterales</taxon>
        <taxon>Roseobacteraceae</taxon>
        <taxon>Palleronia</taxon>
    </lineage>
</organism>
<keyword evidence="4" id="KW-0732">Signal</keyword>
<feature type="chain" id="PRO_5011012535" evidence="4">
    <location>
        <begin position="20"/>
        <end position="427"/>
    </location>
</feature>
<dbReference type="OrthoDB" id="9814760at2"/>
<dbReference type="STRING" id="315423.SAMN04488020_101201"/>
<dbReference type="Gene3D" id="3.40.50.1820">
    <property type="entry name" value="alpha/beta hydrolase"/>
    <property type="match status" value="1"/>
</dbReference>
<evidence type="ECO:0000256" key="3">
    <source>
        <dbReference type="ARBA" id="ARBA00023098"/>
    </source>
</evidence>
<evidence type="ECO:0000256" key="1">
    <source>
        <dbReference type="ARBA" id="ARBA00022801"/>
    </source>
</evidence>
<dbReference type="PANTHER" id="PTHR10272:SF0">
    <property type="entry name" value="PLATELET-ACTIVATING FACTOR ACETYLHYDROLASE"/>
    <property type="match status" value="1"/>
</dbReference>
<dbReference type="InterPro" id="IPR029058">
    <property type="entry name" value="AB_hydrolase_fold"/>
</dbReference>
<evidence type="ECO:0000256" key="4">
    <source>
        <dbReference type="SAM" id="SignalP"/>
    </source>
</evidence>
<dbReference type="GO" id="GO:0003847">
    <property type="term" value="F:1-alkyl-2-acetylglycerophosphocholine esterase activity"/>
    <property type="evidence" value="ECO:0007669"/>
    <property type="project" value="TreeGrafter"/>
</dbReference>
<feature type="domain" description="PET hydrolase/cutinase-like" evidence="5">
    <location>
        <begin position="115"/>
        <end position="212"/>
    </location>
</feature>
<dbReference type="EMBL" id="FWFV01000001">
    <property type="protein sequence ID" value="SLN13694.1"/>
    <property type="molecule type" value="Genomic_DNA"/>
</dbReference>
<protein>
    <submittedName>
        <fullName evidence="6">Alpha/beta hydrolase family protein</fullName>
    </submittedName>
</protein>
<name>A0A1Y5RCX6_9RHOB</name>
<sequence length="427" mass="45536">MKHLAPVIAGLLLATPAAAQNPIDRIRPDAPELAPYGETVTGVRTLTFTNEDQIDVPAATEDAEPTTTDREITVEVWYPASADAEQGETYATVLRDGQTETTLTGRAARDAAPADGQYPLIILSHGYPGNRFLLSHLGENLASKGYVVGSIDHPDSTYSDQGAFASTLVNRPVDQAFVLDSLAELDGDLGASIDASRTGVVGYSMGGYGALIFGGAGVTKEAATTGRYAPPQDLLSRNVAGTESHEALLDDRVAAVIAIGPWGHNRDFWDAETLAGFREPLLLIAGSADDVSGYGAIRQIFEGTTSVDRHLLTFENAGHNAAAPMPAPEESWQAAPGAESTSFPHYADPVWDTTRMNNILTHFATAFFDQHLKGDAERGRYLDLVESAEDGVWSVGDDDTPTAEHTYWTGFGEGTARGLRLEFQAAQ</sequence>
<keyword evidence="2" id="KW-0442">Lipid degradation</keyword>
<evidence type="ECO:0000313" key="6">
    <source>
        <dbReference type="EMBL" id="SLN13694.1"/>
    </source>
</evidence>
<proteinExistence type="predicted"/>
<dbReference type="SUPFAM" id="SSF53474">
    <property type="entry name" value="alpha/beta-Hydrolases"/>
    <property type="match status" value="1"/>
</dbReference>
<dbReference type="Pfam" id="PF12740">
    <property type="entry name" value="PETase"/>
    <property type="match status" value="1"/>
</dbReference>
<dbReference type="InterPro" id="IPR041127">
    <property type="entry name" value="PET_hydrolase/cutinase-like"/>
</dbReference>
<feature type="signal peptide" evidence="4">
    <location>
        <begin position="1"/>
        <end position="19"/>
    </location>
</feature>
<keyword evidence="3" id="KW-0443">Lipid metabolism</keyword>
<gene>
    <name evidence="6" type="ORF">PAM7066_00203</name>
</gene>
<dbReference type="RefSeq" id="WP_085852254.1">
    <property type="nucleotide sequence ID" value="NZ_FOPF01000001.1"/>
</dbReference>
<dbReference type="Proteomes" id="UP000193870">
    <property type="component" value="Unassembled WGS sequence"/>
</dbReference>
<accession>A0A1Y5RCX6</accession>
<keyword evidence="7" id="KW-1185">Reference proteome</keyword>
<reference evidence="6 7" key="1">
    <citation type="submission" date="2017-03" db="EMBL/GenBank/DDBJ databases">
        <authorList>
            <person name="Afonso C.L."/>
            <person name="Miller P.J."/>
            <person name="Scott M.A."/>
            <person name="Spackman E."/>
            <person name="Goraichik I."/>
            <person name="Dimitrov K.M."/>
            <person name="Suarez D.L."/>
            <person name="Swayne D.E."/>
        </authorList>
    </citation>
    <scope>NUCLEOTIDE SEQUENCE [LARGE SCALE GENOMIC DNA]</scope>
    <source>
        <strain evidence="6 7">CECT 7066</strain>
    </source>
</reference>